<comment type="caution">
    <text evidence="2">The sequence shown here is derived from an EMBL/GenBank/DDBJ whole genome shotgun (WGS) entry which is preliminary data.</text>
</comment>
<protein>
    <submittedName>
        <fullName evidence="2">Uncharacterized protein</fullName>
    </submittedName>
</protein>
<dbReference type="Proteomes" id="UP001341840">
    <property type="component" value="Unassembled WGS sequence"/>
</dbReference>
<name>A0ABU6YDQ6_9FABA</name>
<reference evidence="2 3" key="1">
    <citation type="journal article" date="2023" name="Plants (Basel)">
        <title>Bridging the Gap: Combining Genomics and Transcriptomics Approaches to Understand Stylosanthes scabra, an Orphan Legume from the Brazilian Caatinga.</title>
        <authorList>
            <person name="Ferreira-Neto J.R.C."/>
            <person name="da Silva M.D."/>
            <person name="Binneck E."/>
            <person name="de Melo N.F."/>
            <person name="da Silva R.H."/>
            <person name="de Melo A.L.T.M."/>
            <person name="Pandolfi V."/>
            <person name="Bustamante F.O."/>
            <person name="Brasileiro-Vidal A.C."/>
            <person name="Benko-Iseppon A.M."/>
        </authorList>
    </citation>
    <scope>NUCLEOTIDE SEQUENCE [LARGE SCALE GENOMIC DNA]</scope>
    <source>
        <tissue evidence="2">Leaves</tissue>
    </source>
</reference>
<feature type="compositionally biased region" description="Acidic residues" evidence="1">
    <location>
        <begin position="110"/>
        <end position="121"/>
    </location>
</feature>
<organism evidence="2 3">
    <name type="scientific">Stylosanthes scabra</name>
    <dbReference type="NCBI Taxonomy" id="79078"/>
    <lineage>
        <taxon>Eukaryota</taxon>
        <taxon>Viridiplantae</taxon>
        <taxon>Streptophyta</taxon>
        <taxon>Embryophyta</taxon>
        <taxon>Tracheophyta</taxon>
        <taxon>Spermatophyta</taxon>
        <taxon>Magnoliopsida</taxon>
        <taxon>eudicotyledons</taxon>
        <taxon>Gunneridae</taxon>
        <taxon>Pentapetalae</taxon>
        <taxon>rosids</taxon>
        <taxon>fabids</taxon>
        <taxon>Fabales</taxon>
        <taxon>Fabaceae</taxon>
        <taxon>Papilionoideae</taxon>
        <taxon>50 kb inversion clade</taxon>
        <taxon>dalbergioids sensu lato</taxon>
        <taxon>Dalbergieae</taxon>
        <taxon>Pterocarpus clade</taxon>
        <taxon>Stylosanthes</taxon>
    </lineage>
</organism>
<gene>
    <name evidence="2" type="ORF">PIB30_042861</name>
</gene>
<sequence length="141" mass="16059">MANSYLEYAHLWTEIFKVAQIDMSLRRQRLLLRPMSSPPRTLTICAYEAGDVGEDAIAEDVHMVDVQLQFEVGTPSQAPPEAEVPPQVQRDIMEFIQKASLRDEFRSFGDEDSVDDDLEQQDDVRMMSPLEISSLSSFSNF</sequence>
<feature type="region of interest" description="Disordered" evidence="1">
    <location>
        <begin position="107"/>
        <end position="126"/>
    </location>
</feature>
<dbReference type="EMBL" id="JASCZI010241902">
    <property type="protein sequence ID" value="MED6208204.1"/>
    <property type="molecule type" value="Genomic_DNA"/>
</dbReference>
<evidence type="ECO:0000256" key="1">
    <source>
        <dbReference type="SAM" id="MobiDB-lite"/>
    </source>
</evidence>
<evidence type="ECO:0000313" key="3">
    <source>
        <dbReference type="Proteomes" id="UP001341840"/>
    </source>
</evidence>
<evidence type="ECO:0000313" key="2">
    <source>
        <dbReference type="EMBL" id="MED6208204.1"/>
    </source>
</evidence>
<proteinExistence type="predicted"/>
<accession>A0ABU6YDQ6</accession>
<keyword evidence="3" id="KW-1185">Reference proteome</keyword>